<dbReference type="PANTHER" id="PTHR32305:SF17">
    <property type="entry name" value="TRNA NUCLEASE WAPA"/>
    <property type="match status" value="1"/>
</dbReference>
<gene>
    <name evidence="6" type="ORF">Pma05_82550</name>
</gene>
<feature type="transmembrane region" description="Helical" evidence="3">
    <location>
        <begin position="1851"/>
        <end position="1873"/>
    </location>
</feature>
<dbReference type="PANTHER" id="PTHR32305">
    <property type="match status" value="1"/>
</dbReference>
<keyword evidence="7" id="KW-1185">Reference proteome</keyword>
<feature type="region of interest" description="Disordered" evidence="2">
    <location>
        <begin position="1573"/>
        <end position="1592"/>
    </location>
</feature>
<dbReference type="EMBL" id="BONX01000080">
    <property type="protein sequence ID" value="GIH01683.1"/>
    <property type="molecule type" value="Genomic_DNA"/>
</dbReference>
<dbReference type="Proteomes" id="UP000621500">
    <property type="component" value="Unassembled WGS sequence"/>
</dbReference>
<dbReference type="InterPro" id="IPR056823">
    <property type="entry name" value="TEN-like_YD-shell"/>
</dbReference>
<keyword evidence="3" id="KW-0472">Membrane</keyword>
<reference evidence="6 7" key="1">
    <citation type="submission" date="2021-01" db="EMBL/GenBank/DDBJ databases">
        <title>Whole genome shotgun sequence of Plantactinospora mayteni NBRC 109088.</title>
        <authorList>
            <person name="Komaki H."/>
            <person name="Tamura T."/>
        </authorList>
    </citation>
    <scope>NUCLEOTIDE SEQUENCE [LARGE SCALE GENOMIC DNA]</scope>
    <source>
        <strain evidence="6 7">NBRC 109088</strain>
    </source>
</reference>
<proteinExistence type="predicted"/>
<feature type="region of interest" description="Disordered" evidence="2">
    <location>
        <begin position="30"/>
        <end position="61"/>
    </location>
</feature>
<dbReference type="InterPro" id="IPR050708">
    <property type="entry name" value="T6SS_VgrG/RHS"/>
</dbReference>
<evidence type="ECO:0000256" key="3">
    <source>
        <dbReference type="SAM" id="Phobius"/>
    </source>
</evidence>
<keyword evidence="4" id="KW-0732">Signal</keyword>
<feature type="signal peptide" evidence="4">
    <location>
        <begin position="1"/>
        <end position="21"/>
    </location>
</feature>
<feature type="compositionally biased region" description="Polar residues" evidence="2">
    <location>
        <begin position="205"/>
        <end position="214"/>
    </location>
</feature>
<protein>
    <recommendedName>
        <fullName evidence="5">Teneurin-like YD-shell domain-containing protein</fullName>
    </recommendedName>
</protein>
<feature type="domain" description="Teneurin-like YD-shell" evidence="5">
    <location>
        <begin position="1610"/>
        <end position="1810"/>
    </location>
</feature>
<evidence type="ECO:0000256" key="4">
    <source>
        <dbReference type="SAM" id="SignalP"/>
    </source>
</evidence>
<keyword evidence="3" id="KW-0812">Transmembrane</keyword>
<evidence type="ECO:0000256" key="1">
    <source>
        <dbReference type="ARBA" id="ARBA00022737"/>
    </source>
</evidence>
<dbReference type="Pfam" id="PF05593">
    <property type="entry name" value="RHS_repeat"/>
    <property type="match status" value="1"/>
</dbReference>
<organism evidence="6 7">
    <name type="scientific">Plantactinospora mayteni</name>
    <dbReference type="NCBI Taxonomy" id="566021"/>
    <lineage>
        <taxon>Bacteria</taxon>
        <taxon>Bacillati</taxon>
        <taxon>Actinomycetota</taxon>
        <taxon>Actinomycetes</taxon>
        <taxon>Micromonosporales</taxon>
        <taxon>Micromonosporaceae</taxon>
        <taxon>Plantactinospora</taxon>
    </lineage>
</organism>
<comment type="caution">
    <text evidence="6">The sequence shown here is derived from an EMBL/GenBank/DDBJ whole genome shotgun (WGS) entry which is preliminary data.</text>
</comment>
<accession>A0ABQ4F466</accession>
<evidence type="ECO:0000256" key="2">
    <source>
        <dbReference type="SAM" id="MobiDB-lite"/>
    </source>
</evidence>
<dbReference type="Gene3D" id="2.180.10.10">
    <property type="entry name" value="RHS repeat-associated core"/>
    <property type="match status" value="2"/>
</dbReference>
<feature type="region of interest" description="Disordered" evidence="2">
    <location>
        <begin position="195"/>
        <end position="215"/>
    </location>
</feature>
<evidence type="ECO:0000259" key="5">
    <source>
        <dbReference type="Pfam" id="PF25023"/>
    </source>
</evidence>
<dbReference type="NCBIfam" id="TIGR03696">
    <property type="entry name" value="Rhs_assc_core"/>
    <property type="match status" value="1"/>
</dbReference>
<sequence length="2085" mass="228061">MALVTAVSLVTILVGDLPAQAAVAFTWTTSAPPERSVPGRDAGTHPLAPDPAEEKAVRAAPTVSWPAPGRAVVDLAARSSAPAGVATNRVRAGTLPVYLGAAASADPVGGAPIGSAGSAEAEAPSADAARPTRVEVALLGRHDDGLLLQVRRADGATGLGRVSMEVDYSGFQAAFGGDWATRLRLVRLPQCAESTPAAPECQGTPVATRNNGSGRLSGDVPIGGTESGLFAVQAAAAGTAGDFGQSPLSPSASWQVGGSSGDFSWQYEMPAPPSLGGPAAQLALAYSSGSVDGRTSGTNNQPSWVGEGFEFSPGGYVERRYTPCASDMKNGASNTTKTGDLCWGTDNLTLVLNGRGGELLYNSETKRWHMRSDDGSKVERRTDVSLGNGDNNGEYWVVTTRDGTEYHFGRNKLPGWTSTANAQTLSTWTVPVFGNHVGEECRGSTFDTSHCQQAWRWNLDYVVDPHGNTASYFYKQEKNYYARNMTATKVSSYVRGGYLDHIEYGQRSDAVYTSPWVGRVLFEAADRCIPNTTCAKSSPSNWPDVPWDQDCASSTNCTNKYNPSFWTQKRLKKVITQVWGGTAPRNVDSWELTHTYPDPGDGTRPRLFLASLRHSGLVNGEQRLPAVDFSGVQMNNRVDGNDSIPPMNWWRLQSIRSESGGDIAVTYSPKECVYGSTLPTPESNGRRCHPLRWTPPGLTERTDWFNKYVVTKVVESDRTIGFAQEVTDIEYVGAPAWRHDEEDGLVPEDRKTWSQWRGYERVRVRKGIANQVRSLTELVYFRGMDGDKASPAGGVKRIDVVDSTQTPWPDTDQFAGTPREEITYTGDGGTILNRSITDPWLSPATATRVRPWGTTTAHNVQQKRVVQGEAAGGQWRETATTHTYDTDGTLLAEQNQGNVADPNDDTCTQYTYARNTTAWLMEPVARKRTVVGDCAREPTSAEDIISDERFYYDGNDTLGAAPVRGAVTRREEFSGWSGGTTTYLTTLRARYDQHGRVAERTDVVGARETVTYTPATGPTTRVSSTNHLNQTTTTELEPAWGEEVSVTAPNGARTVAEYDPLGQVVKTWLPGQDPDTPSSTYEYQTNNDRANVVTVRTLESDGSYRTEYQLLDGKMRLRQTQAPSPQGGRVITDVEYDARGMKVGETEPYYNDAPPGDTLFAPDQALLPGQTVTVYDGADRPTAEIFLSYGVEKWRTSHVHEVDRQHTTPPAGQTPTTRILDVEGRMVELRQYKGATTSGEYDATKYTYNRDGQPETVTDAAGNVWRFGYDTRGRKIRTEDPDQGVLTYTYNDRNDLVSETDARGVTLWYEYDMLGRKTALRQDSATGPKLAEWTYDKLLDGTPAPGLQASATRYVDGAGYTTAITGYDAGNRPTGRTVTIPQREGALAGTYKFDTTYRSDGEVDTTTLPAAGGLPAETLRYGYNALGMPTTLSGATNYVTETIYSAYGDEEEMTLSAGGKSLRRSFRYEAGTGRLSLAETRREIGPQLIASVSYGYDAGGNVTRISDTPDPATGVAADTQCFRHDYLRRLAEAWTPASGDCATAPTAAGLGGAAAYWHSWTFDKVGNRLSETRTATDGSKTTSTYGYNPAGGAQPHALRSVATTDAAGTKVNEYDYDAAGNLTSRTRAGVGQTLEWNAEGRLAKVTENGKVTSYLYDAAGDRLIRRDSTGTTLYLGETQLKLDTSSVVTGLRYYTHGDRAVAMRNGQTGKVTWLVSDHHGTAELAVDESSQSVTRQRRDPYGGTRGPGDPNLAGDRGFVGGTNDPSTGLTHLGAREYDPTTGRFISVDPEISYDDPQTMHGYAYANNSPVSFTDPDGRAYVTKRVVSYKTVYRTLIKKVTRMIRVLIVLRIMIRVLSLFGLFFPKFASIAYYVTKIIVRYIKVLEKRIVKIIQKIRVWVKDEPRKAKALLRKMGKELDQISRFLQQQVEAAQRTFRKLSGMFFRSLWNGMLTGAQKGLGWLARFRTPFASKINRFESDILGKGVDWLTRASGGECNTQHGMRVCWGGWVPYGGSGTTYGDTFRSQDGNVDRDLMDHEKAHRKDWRRYGAMFGPMYLLEALRGGGNPCKNRYEESANWGKGNYDQC</sequence>
<keyword evidence="3" id="KW-1133">Transmembrane helix</keyword>
<feature type="region of interest" description="Disordered" evidence="2">
    <location>
        <begin position="1725"/>
        <end position="1752"/>
    </location>
</feature>
<evidence type="ECO:0000313" key="6">
    <source>
        <dbReference type="EMBL" id="GIH01683.1"/>
    </source>
</evidence>
<feature type="chain" id="PRO_5045905099" description="Teneurin-like YD-shell domain-containing protein" evidence="4">
    <location>
        <begin position="22"/>
        <end position="2085"/>
    </location>
</feature>
<dbReference type="NCBIfam" id="TIGR01643">
    <property type="entry name" value="YD_repeat_2x"/>
    <property type="match status" value="3"/>
</dbReference>
<dbReference type="InterPro" id="IPR006530">
    <property type="entry name" value="YD"/>
</dbReference>
<dbReference type="InterPro" id="IPR031325">
    <property type="entry name" value="RHS_repeat"/>
</dbReference>
<name>A0ABQ4F466_9ACTN</name>
<dbReference type="Pfam" id="PF25023">
    <property type="entry name" value="TEN_YD-shell"/>
    <property type="match status" value="1"/>
</dbReference>
<dbReference type="InterPro" id="IPR022385">
    <property type="entry name" value="Rhs_assc_core"/>
</dbReference>
<keyword evidence="1" id="KW-0677">Repeat</keyword>
<evidence type="ECO:0000313" key="7">
    <source>
        <dbReference type="Proteomes" id="UP000621500"/>
    </source>
</evidence>
<feature type="compositionally biased region" description="Polar residues" evidence="2">
    <location>
        <begin position="1573"/>
        <end position="1586"/>
    </location>
</feature>